<organism evidence="4 5">
    <name type="scientific">Cellulomonas oligotrophica</name>
    <dbReference type="NCBI Taxonomy" id="931536"/>
    <lineage>
        <taxon>Bacteria</taxon>
        <taxon>Bacillati</taxon>
        <taxon>Actinomycetota</taxon>
        <taxon>Actinomycetes</taxon>
        <taxon>Micrococcales</taxon>
        <taxon>Cellulomonadaceae</taxon>
        <taxon>Cellulomonas</taxon>
    </lineage>
</organism>
<accession>A0A7Y9FHD1</accession>
<reference evidence="4 5" key="1">
    <citation type="submission" date="2020-07" db="EMBL/GenBank/DDBJ databases">
        <title>Sequencing the genomes of 1000 actinobacteria strains.</title>
        <authorList>
            <person name="Klenk H.-P."/>
        </authorList>
    </citation>
    <scope>NUCLEOTIDE SEQUENCE [LARGE SCALE GENOMIC DNA]</scope>
    <source>
        <strain evidence="4 5">DSM 24482</strain>
    </source>
</reference>
<reference evidence="3 6" key="2">
    <citation type="submission" date="2021-01" db="EMBL/GenBank/DDBJ databases">
        <title>Whole genome shotgun sequence of Cellulomonas oligotrophica NBRC 109435.</title>
        <authorList>
            <person name="Komaki H."/>
            <person name="Tamura T."/>
        </authorList>
    </citation>
    <scope>NUCLEOTIDE SEQUENCE [LARGE SCALE GENOMIC DNA]</scope>
    <source>
        <strain evidence="3 6">NBRC 109435</strain>
    </source>
</reference>
<protein>
    <recommendedName>
        <fullName evidence="7">DUF5666 domain-containing protein</fullName>
    </recommendedName>
</protein>
<dbReference type="RefSeq" id="WP_140459718.1">
    <property type="nucleotide sequence ID" value="NZ_BAABFI010000007.1"/>
</dbReference>
<evidence type="ECO:0000313" key="5">
    <source>
        <dbReference type="Proteomes" id="UP000577956"/>
    </source>
</evidence>
<name>A0A7Y9FHD1_9CELL</name>
<dbReference type="Proteomes" id="UP000618382">
    <property type="component" value="Unassembled WGS sequence"/>
</dbReference>
<feature type="signal peptide" evidence="2">
    <location>
        <begin position="1"/>
        <end position="32"/>
    </location>
</feature>
<dbReference type="AlphaFoldDB" id="A0A7Y9FHD1"/>
<sequence length="127" mass="12598">MAPTGTTYRPGVVLLVVLALLAGCASSPGAAAGDLPTSQGGAPDLTGTVDRATDPDDALLADASDDGHDGMSLHLDDTALVDADGHPVDPAAVPDGATVEVWIDECAESLPPLCTVDVVRVTSALAP</sequence>
<dbReference type="EMBL" id="BONN01000019">
    <property type="protein sequence ID" value="GIG34544.1"/>
    <property type="molecule type" value="Genomic_DNA"/>
</dbReference>
<dbReference type="EMBL" id="JACCBK010000001">
    <property type="protein sequence ID" value="NYD87368.1"/>
    <property type="molecule type" value="Genomic_DNA"/>
</dbReference>
<keyword evidence="6" id="KW-1185">Reference proteome</keyword>
<evidence type="ECO:0000256" key="2">
    <source>
        <dbReference type="SAM" id="SignalP"/>
    </source>
</evidence>
<evidence type="ECO:0000256" key="1">
    <source>
        <dbReference type="SAM" id="MobiDB-lite"/>
    </source>
</evidence>
<evidence type="ECO:0008006" key="7">
    <source>
        <dbReference type="Google" id="ProtNLM"/>
    </source>
</evidence>
<evidence type="ECO:0000313" key="6">
    <source>
        <dbReference type="Proteomes" id="UP000618382"/>
    </source>
</evidence>
<evidence type="ECO:0000313" key="3">
    <source>
        <dbReference type="EMBL" id="GIG34544.1"/>
    </source>
</evidence>
<comment type="caution">
    <text evidence="4">The sequence shown here is derived from an EMBL/GenBank/DDBJ whole genome shotgun (WGS) entry which is preliminary data.</text>
</comment>
<evidence type="ECO:0000313" key="4">
    <source>
        <dbReference type="EMBL" id="NYD87368.1"/>
    </source>
</evidence>
<gene>
    <name evidence="4" type="ORF">BKA21_002917</name>
    <name evidence="3" type="ORF">Col01nite_37030</name>
</gene>
<keyword evidence="2" id="KW-0732">Signal</keyword>
<feature type="region of interest" description="Disordered" evidence="1">
    <location>
        <begin position="30"/>
        <end position="71"/>
    </location>
</feature>
<proteinExistence type="predicted"/>
<feature type="chain" id="PRO_5039386763" description="DUF5666 domain-containing protein" evidence="2">
    <location>
        <begin position="33"/>
        <end position="127"/>
    </location>
</feature>
<dbReference type="Proteomes" id="UP000577956">
    <property type="component" value="Unassembled WGS sequence"/>
</dbReference>